<dbReference type="EMBL" id="JBBYHV010000001">
    <property type="protein sequence ID" value="MEL1250094.1"/>
    <property type="molecule type" value="Genomic_DNA"/>
</dbReference>
<evidence type="ECO:0000256" key="3">
    <source>
        <dbReference type="SAM" id="Coils"/>
    </source>
</evidence>
<dbReference type="Gene3D" id="2.40.420.20">
    <property type="match status" value="1"/>
</dbReference>
<organism evidence="7 8">
    <name type="scientific">Aurantiacibacter gilvus</name>
    <dbReference type="NCBI Taxonomy" id="3139141"/>
    <lineage>
        <taxon>Bacteria</taxon>
        <taxon>Pseudomonadati</taxon>
        <taxon>Pseudomonadota</taxon>
        <taxon>Alphaproteobacteria</taxon>
        <taxon>Sphingomonadales</taxon>
        <taxon>Erythrobacteraceae</taxon>
        <taxon>Aurantiacibacter</taxon>
    </lineage>
</organism>
<feature type="domain" description="CzcB-like C-terminal circularly permuted SH3-like" evidence="6">
    <location>
        <begin position="311"/>
        <end position="365"/>
    </location>
</feature>
<dbReference type="Pfam" id="PF25954">
    <property type="entry name" value="Beta-barrel_RND_2"/>
    <property type="match status" value="1"/>
</dbReference>
<dbReference type="Pfam" id="PF25975">
    <property type="entry name" value="CzcB_C"/>
    <property type="match status" value="1"/>
</dbReference>
<comment type="similarity">
    <text evidence="1">Belongs to the membrane fusion protein (MFP) (TC 8.A.1) family.</text>
</comment>
<evidence type="ECO:0000256" key="2">
    <source>
        <dbReference type="ARBA" id="ARBA00022448"/>
    </source>
</evidence>
<evidence type="ECO:0000259" key="6">
    <source>
        <dbReference type="Pfam" id="PF25975"/>
    </source>
</evidence>
<dbReference type="Gene3D" id="2.40.30.170">
    <property type="match status" value="1"/>
</dbReference>
<feature type="domain" description="CusB-like beta-barrel" evidence="5">
    <location>
        <begin position="230"/>
        <end position="303"/>
    </location>
</feature>
<protein>
    <submittedName>
        <fullName evidence="7">Efflux RND transporter periplasmic adaptor subunit</fullName>
    </submittedName>
</protein>
<comment type="caution">
    <text evidence="7">The sequence shown here is derived from an EMBL/GenBank/DDBJ whole genome shotgun (WGS) entry which is preliminary data.</text>
</comment>
<dbReference type="Proteomes" id="UP001497045">
    <property type="component" value="Unassembled WGS sequence"/>
</dbReference>
<dbReference type="Gene3D" id="1.10.287.470">
    <property type="entry name" value="Helix hairpin bin"/>
    <property type="match status" value="1"/>
</dbReference>
<evidence type="ECO:0000313" key="7">
    <source>
        <dbReference type="EMBL" id="MEL1250094.1"/>
    </source>
</evidence>
<evidence type="ECO:0000256" key="4">
    <source>
        <dbReference type="SAM" id="SignalP"/>
    </source>
</evidence>
<keyword evidence="8" id="KW-1185">Reference proteome</keyword>
<keyword evidence="3" id="KW-0175">Coiled coil</keyword>
<gene>
    <name evidence="7" type="ORF">AAEO60_05370</name>
</gene>
<dbReference type="InterPro" id="IPR006143">
    <property type="entry name" value="RND_pump_MFP"/>
</dbReference>
<dbReference type="Gene3D" id="2.40.50.100">
    <property type="match status" value="1"/>
</dbReference>
<dbReference type="InterPro" id="IPR051909">
    <property type="entry name" value="MFP_Cation_Efflux"/>
</dbReference>
<evidence type="ECO:0000259" key="5">
    <source>
        <dbReference type="Pfam" id="PF25954"/>
    </source>
</evidence>
<dbReference type="SUPFAM" id="SSF111369">
    <property type="entry name" value="HlyD-like secretion proteins"/>
    <property type="match status" value="1"/>
</dbReference>
<feature type="signal peptide" evidence="4">
    <location>
        <begin position="1"/>
        <end position="31"/>
    </location>
</feature>
<keyword evidence="2" id="KW-0813">Transport</keyword>
<accession>A0ABU9ICF3</accession>
<dbReference type="NCBIfam" id="TIGR01730">
    <property type="entry name" value="RND_mfp"/>
    <property type="match status" value="1"/>
</dbReference>
<proteinExistence type="inferred from homology"/>
<dbReference type="InterPro" id="IPR058792">
    <property type="entry name" value="Beta-barrel_RND_2"/>
</dbReference>
<dbReference type="InterPro" id="IPR058649">
    <property type="entry name" value="CzcB_C"/>
</dbReference>
<dbReference type="PANTHER" id="PTHR30097">
    <property type="entry name" value="CATION EFFLUX SYSTEM PROTEIN CUSB"/>
    <property type="match status" value="1"/>
</dbReference>
<dbReference type="PANTHER" id="PTHR30097:SF4">
    <property type="entry name" value="SLR6042 PROTEIN"/>
    <property type="match status" value="1"/>
</dbReference>
<evidence type="ECO:0000256" key="1">
    <source>
        <dbReference type="ARBA" id="ARBA00009477"/>
    </source>
</evidence>
<dbReference type="RefSeq" id="WP_341672613.1">
    <property type="nucleotide sequence ID" value="NZ_JBBYHV010000001.1"/>
</dbReference>
<name>A0ABU9ICF3_9SPHN</name>
<feature type="coiled-coil region" evidence="3">
    <location>
        <begin position="129"/>
        <end position="180"/>
    </location>
</feature>
<evidence type="ECO:0000313" key="8">
    <source>
        <dbReference type="Proteomes" id="UP001497045"/>
    </source>
</evidence>
<keyword evidence="4" id="KW-0732">Signal</keyword>
<feature type="chain" id="PRO_5046121233" evidence="4">
    <location>
        <begin position="32"/>
        <end position="376"/>
    </location>
</feature>
<reference evidence="7 8" key="1">
    <citation type="submission" date="2024-04" db="EMBL/GenBank/DDBJ databases">
        <title>Aurantiacibacter sp. DGU6 16S ribosomal RNA gene Genome sequencing and assembly.</title>
        <authorList>
            <person name="Park S."/>
        </authorList>
    </citation>
    <scope>NUCLEOTIDE SEQUENCE [LARGE SCALE GENOMIC DNA]</scope>
    <source>
        <strain evidence="7 8">DGU6</strain>
    </source>
</reference>
<sequence>MSASPRISAGMTRHRSIALHSGLLLSGLLLASLAACSEAPSSEEPQAGEAGSAENALSIETAVAEAATGVPLGSVPGRITLPPEARVAVTPSFAGAAVRVYVIEGQIVARGAPLALVRAAEPISISGDLSRARSEIALAEAQAARMAQLSEEGIVAQARAQEAEARLQQARATLAEAQRLAAMAGTGPDGTMTLRAPIAGRVAHVGIETGSGVDGMEAPFVIEASGPLRIELQLPERLARQVRPGMSVEVQVPGEGTDAAPVSGQILTVAPSIDANTRSVMATATIGSAPGLVPGQNVMVVVSGGQGGEGVSVPSAAVTRIGGEEHVFVREGDSYTPRAVTVVANAAGHAVISDGLAAGEVVATSSIAELKAASAE</sequence>